<comment type="caution">
    <text evidence="2">The sequence shown here is derived from an EMBL/GenBank/DDBJ whole genome shotgun (WGS) entry which is preliminary data.</text>
</comment>
<keyword evidence="3" id="KW-1185">Reference proteome</keyword>
<name>A0A9J6GB11_HAELO</name>
<sequence>MAASNARGVVSPAVVASISRANASETEMQPAKKPRRCLSAHEDLCLLREVAAAKPFGDDIKWVHVLAAVNRAPIAQLKLFFPRCVPLARSSPLNRLYDAARSPARSAIPAQRASGPASERPQVKKPRRCFTAHEDLCILREVAATRPFGDDHKWVHVVATVNRVRGRHPQIEDPLEQQQRAAERPVTTELPRDGRRCPGPSSWRLSCRQ</sequence>
<accession>A0A9J6GB11</accession>
<protein>
    <submittedName>
        <fullName evidence="2">Uncharacterized protein</fullName>
    </submittedName>
</protein>
<feature type="compositionally biased region" description="Low complexity" evidence="1">
    <location>
        <begin position="105"/>
        <end position="114"/>
    </location>
</feature>
<dbReference type="AlphaFoldDB" id="A0A9J6GB11"/>
<gene>
    <name evidence="2" type="ORF">HPB48_013549</name>
</gene>
<feature type="region of interest" description="Disordered" evidence="1">
    <location>
        <begin position="105"/>
        <end position="125"/>
    </location>
</feature>
<feature type="region of interest" description="Disordered" evidence="1">
    <location>
        <begin position="168"/>
        <end position="209"/>
    </location>
</feature>
<evidence type="ECO:0000313" key="3">
    <source>
        <dbReference type="Proteomes" id="UP000821853"/>
    </source>
</evidence>
<dbReference type="Proteomes" id="UP000821853">
    <property type="component" value="Chromosome 4"/>
</dbReference>
<proteinExistence type="predicted"/>
<reference evidence="2 3" key="1">
    <citation type="journal article" date="2020" name="Cell">
        <title>Large-Scale Comparative Analyses of Tick Genomes Elucidate Their Genetic Diversity and Vector Capacities.</title>
        <authorList>
            <consortium name="Tick Genome and Microbiome Consortium (TIGMIC)"/>
            <person name="Jia N."/>
            <person name="Wang J."/>
            <person name="Shi W."/>
            <person name="Du L."/>
            <person name="Sun Y."/>
            <person name="Zhan W."/>
            <person name="Jiang J.F."/>
            <person name="Wang Q."/>
            <person name="Zhang B."/>
            <person name="Ji P."/>
            <person name="Bell-Sakyi L."/>
            <person name="Cui X.M."/>
            <person name="Yuan T.T."/>
            <person name="Jiang B.G."/>
            <person name="Yang W.F."/>
            <person name="Lam T.T."/>
            <person name="Chang Q.C."/>
            <person name="Ding S.J."/>
            <person name="Wang X.J."/>
            <person name="Zhu J.G."/>
            <person name="Ruan X.D."/>
            <person name="Zhao L."/>
            <person name="Wei J.T."/>
            <person name="Ye R.Z."/>
            <person name="Que T.C."/>
            <person name="Du C.H."/>
            <person name="Zhou Y.H."/>
            <person name="Cheng J.X."/>
            <person name="Dai P.F."/>
            <person name="Guo W.B."/>
            <person name="Han X.H."/>
            <person name="Huang E.J."/>
            <person name="Li L.F."/>
            <person name="Wei W."/>
            <person name="Gao Y.C."/>
            <person name="Liu J.Z."/>
            <person name="Shao H.Z."/>
            <person name="Wang X."/>
            <person name="Wang C.C."/>
            <person name="Yang T.C."/>
            <person name="Huo Q.B."/>
            <person name="Li W."/>
            <person name="Chen H.Y."/>
            <person name="Chen S.E."/>
            <person name="Zhou L.G."/>
            <person name="Ni X.B."/>
            <person name="Tian J.H."/>
            <person name="Sheng Y."/>
            <person name="Liu T."/>
            <person name="Pan Y.S."/>
            <person name="Xia L.Y."/>
            <person name="Li J."/>
            <person name="Zhao F."/>
            <person name="Cao W.C."/>
        </authorList>
    </citation>
    <scope>NUCLEOTIDE SEQUENCE [LARGE SCALE GENOMIC DNA]</scope>
    <source>
        <strain evidence="2">HaeL-2018</strain>
    </source>
</reference>
<evidence type="ECO:0000256" key="1">
    <source>
        <dbReference type="SAM" id="MobiDB-lite"/>
    </source>
</evidence>
<dbReference type="VEuPathDB" id="VectorBase:HLOH_060797"/>
<dbReference type="EMBL" id="JABSTR010000006">
    <property type="protein sequence ID" value="KAH9372610.1"/>
    <property type="molecule type" value="Genomic_DNA"/>
</dbReference>
<evidence type="ECO:0000313" key="2">
    <source>
        <dbReference type="EMBL" id="KAH9372610.1"/>
    </source>
</evidence>
<organism evidence="2 3">
    <name type="scientific">Haemaphysalis longicornis</name>
    <name type="common">Bush tick</name>
    <dbReference type="NCBI Taxonomy" id="44386"/>
    <lineage>
        <taxon>Eukaryota</taxon>
        <taxon>Metazoa</taxon>
        <taxon>Ecdysozoa</taxon>
        <taxon>Arthropoda</taxon>
        <taxon>Chelicerata</taxon>
        <taxon>Arachnida</taxon>
        <taxon>Acari</taxon>
        <taxon>Parasitiformes</taxon>
        <taxon>Ixodida</taxon>
        <taxon>Ixodoidea</taxon>
        <taxon>Ixodidae</taxon>
        <taxon>Haemaphysalinae</taxon>
        <taxon>Haemaphysalis</taxon>
    </lineage>
</organism>